<dbReference type="Gene3D" id="2.60.120.10">
    <property type="entry name" value="Jelly Rolls"/>
    <property type="match status" value="1"/>
</dbReference>
<reference evidence="2 3" key="1">
    <citation type="submission" date="2019-12" db="EMBL/GenBank/DDBJ databases">
        <title>Chitinophaga sp. strain ysch24 (GDMCC 1.1355), whole genome shotgun sequence.</title>
        <authorList>
            <person name="Zhang X."/>
        </authorList>
    </citation>
    <scope>NUCLEOTIDE SEQUENCE [LARGE SCALE GENOMIC DNA]</scope>
    <source>
        <strain evidence="3">ysch24</strain>
    </source>
</reference>
<evidence type="ECO:0000259" key="1">
    <source>
        <dbReference type="PROSITE" id="PS50042"/>
    </source>
</evidence>
<dbReference type="CDD" id="cd00038">
    <property type="entry name" value="CAP_ED"/>
    <property type="match status" value="1"/>
</dbReference>
<name>A0A7K1U0T8_9BACT</name>
<evidence type="ECO:0000313" key="3">
    <source>
        <dbReference type="Proteomes" id="UP000461730"/>
    </source>
</evidence>
<protein>
    <submittedName>
        <fullName evidence="2">Cyclic nucleotide-binding domain-containing protein</fullName>
    </submittedName>
</protein>
<gene>
    <name evidence="2" type="ORF">GO493_06900</name>
</gene>
<feature type="domain" description="Cyclic nucleotide-binding" evidence="1">
    <location>
        <begin position="17"/>
        <end position="117"/>
    </location>
</feature>
<organism evidence="2 3">
    <name type="scientific">Chitinophaga tropicalis</name>
    <dbReference type="NCBI Taxonomy" id="2683588"/>
    <lineage>
        <taxon>Bacteria</taxon>
        <taxon>Pseudomonadati</taxon>
        <taxon>Bacteroidota</taxon>
        <taxon>Chitinophagia</taxon>
        <taxon>Chitinophagales</taxon>
        <taxon>Chitinophagaceae</taxon>
        <taxon>Chitinophaga</taxon>
    </lineage>
</organism>
<proteinExistence type="predicted"/>
<dbReference type="InterPro" id="IPR014710">
    <property type="entry name" value="RmlC-like_jellyroll"/>
</dbReference>
<dbReference type="InterPro" id="IPR018490">
    <property type="entry name" value="cNMP-bd_dom_sf"/>
</dbReference>
<keyword evidence="3" id="KW-1185">Reference proteome</keyword>
<dbReference type="SUPFAM" id="SSF51206">
    <property type="entry name" value="cAMP-binding domain-like"/>
    <property type="match status" value="1"/>
</dbReference>
<dbReference type="InterPro" id="IPR000595">
    <property type="entry name" value="cNMP-bd_dom"/>
</dbReference>
<dbReference type="Proteomes" id="UP000461730">
    <property type="component" value="Unassembled WGS sequence"/>
</dbReference>
<evidence type="ECO:0000313" key="2">
    <source>
        <dbReference type="EMBL" id="MVT07984.1"/>
    </source>
</evidence>
<accession>A0A7K1U0T8</accession>
<comment type="caution">
    <text evidence="2">The sequence shown here is derived from an EMBL/GenBank/DDBJ whole genome shotgun (WGS) entry which is preliminary data.</text>
</comment>
<sequence>MFEYLRSYINRYSAAPLTDQEFEILSSAFQPRSLRKKQYFLQEGEVCKYMGFIVKGAVRQYSVDDKGVEHIVNLSIENWWVGDRESWVMLTPSVYNIDAWEDTDLLVITRADFLGLLDSVPAMHGIIKSLDEKHAIATQKRLTASISFSAEKRYADLASRYPELLQRFPQHLIASYLGITKETLSRVRQRSVKK</sequence>
<dbReference type="Pfam" id="PF00027">
    <property type="entry name" value="cNMP_binding"/>
    <property type="match status" value="1"/>
</dbReference>
<dbReference type="PROSITE" id="PS50042">
    <property type="entry name" value="CNMP_BINDING_3"/>
    <property type="match status" value="1"/>
</dbReference>
<dbReference type="AlphaFoldDB" id="A0A7K1U0T8"/>
<dbReference type="EMBL" id="WRXN01000002">
    <property type="protein sequence ID" value="MVT07984.1"/>
    <property type="molecule type" value="Genomic_DNA"/>
</dbReference>